<dbReference type="SUPFAM" id="SSF53271">
    <property type="entry name" value="PRTase-like"/>
    <property type="match status" value="1"/>
</dbReference>
<organism evidence="3 4">
    <name type="scientific">Candidatus Bealeia paramacronuclearis</name>
    <dbReference type="NCBI Taxonomy" id="1921001"/>
    <lineage>
        <taxon>Bacteria</taxon>
        <taxon>Pseudomonadati</taxon>
        <taxon>Pseudomonadota</taxon>
        <taxon>Alphaproteobacteria</taxon>
        <taxon>Holosporales</taxon>
        <taxon>Holosporaceae</taxon>
        <taxon>Candidatus Bealeia</taxon>
    </lineage>
</organism>
<accession>A0ABZ2C4H0</accession>
<dbReference type="PANTHER" id="PTHR43218:SF1">
    <property type="entry name" value="PHOSPHORIBOSYLTRANSFERASE"/>
    <property type="match status" value="1"/>
</dbReference>
<dbReference type="GO" id="GO:0016757">
    <property type="term" value="F:glycosyltransferase activity"/>
    <property type="evidence" value="ECO:0007669"/>
    <property type="project" value="UniProtKB-KW"/>
</dbReference>
<dbReference type="InterPro" id="IPR000836">
    <property type="entry name" value="PRTase_dom"/>
</dbReference>
<keyword evidence="4" id="KW-1185">Reference proteome</keyword>
<evidence type="ECO:0000313" key="4">
    <source>
        <dbReference type="Proteomes" id="UP001330434"/>
    </source>
</evidence>
<dbReference type="RefSeq" id="WP_331255424.1">
    <property type="nucleotide sequence ID" value="NZ_CP133270.1"/>
</dbReference>
<keyword evidence="3" id="KW-0808">Transferase</keyword>
<proteinExistence type="predicted"/>
<keyword evidence="1" id="KW-0732">Signal</keyword>
<dbReference type="EMBL" id="CP133270">
    <property type="protein sequence ID" value="WVX66571.1"/>
    <property type="molecule type" value="Genomic_DNA"/>
</dbReference>
<gene>
    <name evidence="3" type="ORF">Bealeia1_00750</name>
</gene>
<evidence type="ECO:0000256" key="1">
    <source>
        <dbReference type="SAM" id="SignalP"/>
    </source>
</evidence>
<dbReference type="InterPro" id="IPR029057">
    <property type="entry name" value="PRTase-like"/>
</dbReference>
<protein>
    <submittedName>
        <fullName evidence="3">Type I phosphoribosyltransferase</fullName>
    </submittedName>
</protein>
<dbReference type="Pfam" id="PF00156">
    <property type="entry name" value="Pribosyltran"/>
    <property type="match status" value="1"/>
</dbReference>
<reference evidence="3 4" key="1">
    <citation type="journal article" date="2024" name="Environ. Microbiol.">
        <title>Novel evolutionary insights on the interactions of the Holosporales (Alphaproteobacteria) with eukaryotic hosts from comparative genomics.</title>
        <authorList>
            <person name="Giovannini M."/>
            <person name="Petroni G."/>
            <person name="Castelli M."/>
        </authorList>
    </citation>
    <scope>NUCLEOTIDE SEQUENCE [LARGE SCALE GENOMIC DNA]</scope>
    <source>
        <strain evidence="3 4">US_Bl 15I1</strain>
    </source>
</reference>
<keyword evidence="3" id="KW-0328">Glycosyltransferase</keyword>
<dbReference type="Proteomes" id="UP001330434">
    <property type="component" value="Chromosome"/>
</dbReference>
<dbReference type="PANTHER" id="PTHR43218">
    <property type="entry name" value="PHOSPHORIBOSYLTRANSFERASE-RELATED"/>
    <property type="match status" value="1"/>
</dbReference>
<dbReference type="Gene3D" id="3.40.50.2020">
    <property type="match status" value="1"/>
</dbReference>
<feature type="signal peptide" evidence="1">
    <location>
        <begin position="1"/>
        <end position="19"/>
    </location>
</feature>
<feature type="domain" description="Phosphoribosyltransferase" evidence="2">
    <location>
        <begin position="59"/>
        <end position="206"/>
    </location>
</feature>
<feature type="chain" id="PRO_5047432032" evidence="1">
    <location>
        <begin position="20"/>
        <end position="223"/>
    </location>
</feature>
<evidence type="ECO:0000313" key="3">
    <source>
        <dbReference type="EMBL" id="WVX66571.1"/>
    </source>
</evidence>
<name>A0ABZ2C4H0_9PROT</name>
<evidence type="ECO:0000259" key="2">
    <source>
        <dbReference type="Pfam" id="PF00156"/>
    </source>
</evidence>
<sequence length="223" mass="24258">MKLIAFLISLLLTISALHACDCDNKFKLKVGTFEKTYDIKKLSADAPVKIAYVYDFADNLHLIQESTKALYTQLQSRGILEKVDAIVVPGDKANAMGAIFAKHIQEKNPDVSLVIFRGSNKSGDFKKVTYTPITSPTPKTLYMREDQAQTLEGKNVIIFDDVFSTGATVKAASSLVHQAGGNILAYACVATEGETDGSHGGKIKETFEGRPLLKVAHLPVIPQ</sequence>
<dbReference type="CDD" id="cd06223">
    <property type="entry name" value="PRTases_typeI"/>
    <property type="match status" value="1"/>
</dbReference>